<dbReference type="EMBL" id="CAEZTM010000097">
    <property type="protein sequence ID" value="CAB4581082.1"/>
    <property type="molecule type" value="Genomic_DNA"/>
</dbReference>
<dbReference type="EMBL" id="CAEZVY010000051">
    <property type="protein sequence ID" value="CAB4641215.1"/>
    <property type="molecule type" value="Genomic_DNA"/>
</dbReference>
<reference evidence="1" key="1">
    <citation type="submission" date="2020-05" db="EMBL/GenBank/DDBJ databases">
        <authorList>
            <person name="Chiriac C."/>
            <person name="Salcher M."/>
            <person name="Ghai R."/>
            <person name="Kavagutti S V."/>
        </authorList>
    </citation>
    <scope>NUCLEOTIDE SEQUENCE</scope>
</reference>
<evidence type="ECO:0000313" key="1">
    <source>
        <dbReference type="EMBL" id="CAB4581082.1"/>
    </source>
</evidence>
<evidence type="ECO:0000313" key="2">
    <source>
        <dbReference type="EMBL" id="CAB4641215.1"/>
    </source>
</evidence>
<name>A0A6J6EWS8_9ZZZZ</name>
<dbReference type="AlphaFoldDB" id="A0A6J6EWS8"/>
<protein>
    <submittedName>
        <fullName evidence="1">Unannotated protein</fullName>
    </submittedName>
</protein>
<gene>
    <name evidence="1" type="ORF">UFOPK1684_01412</name>
    <name evidence="2" type="ORF">UFOPK2158_00610</name>
</gene>
<sequence>MKLTGLLVTSILVATLGACASEVPGLSLGDPDDCTGIIVVVNFGLLSEDRDTECVELENDSAIAGDVLSVAGYDIEGTATYGDQVVCRVNDLPSESEPFVVEGEEPHIETCADMPPAFGYWALWVKSHPAAQWAYAEEGVGTLRVEPGQTLGLVFSTGGDTPTPTDE</sequence>
<accession>A0A6J6EWS8</accession>
<proteinExistence type="predicted"/>
<dbReference type="PROSITE" id="PS51257">
    <property type="entry name" value="PROKAR_LIPOPROTEIN"/>
    <property type="match status" value="1"/>
</dbReference>
<organism evidence="1">
    <name type="scientific">freshwater metagenome</name>
    <dbReference type="NCBI Taxonomy" id="449393"/>
    <lineage>
        <taxon>unclassified sequences</taxon>
        <taxon>metagenomes</taxon>
        <taxon>ecological metagenomes</taxon>
    </lineage>
</organism>